<evidence type="ECO:0000313" key="7">
    <source>
        <dbReference type="EMBL" id="RJG13623.1"/>
    </source>
</evidence>
<keyword evidence="8" id="KW-1185">Reference proteome</keyword>
<accession>A0A418XMD6</accession>
<dbReference type="OrthoDB" id="9775084at2"/>
<dbReference type="GO" id="GO:0051537">
    <property type="term" value="F:2 iron, 2 sulfur cluster binding"/>
    <property type="evidence" value="ECO:0007669"/>
    <property type="project" value="UniProtKB-KW"/>
</dbReference>
<evidence type="ECO:0000313" key="8">
    <source>
        <dbReference type="Proteomes" id="UP000284021"/>
    </source>
</evidence>
<dbReference type="PANTHER" id="PTHR44379">
    <property type="entry name" value="OXIDOREDUCTASE WITH IRON-SULFUR SUBUNIT"/>
    <property type="match status" value="1"/>
</dbReference>
<dbReference type="PROSITE" id="PS00197">
    <property type="entry name" value="2FE2S_FER_1"/>
    <property type="match status" value="1"/>
</dbReference>
<dbReference type="PANTHER" id="PTHR44379:SF2">
    <property type="entry name" value="BLR6218 PROTEIN"/>
    <property type="match status" value="1"/>
</dbReference>
<dbReference type="InterPro" id="IPR036884">
    <property type="entry name" value="2Fe-2S-bd_dom_sf"/>
</dbReference>
<protein>
    <submittedName>
        <fullName evidence="7">(2Fe-2S)-binding protein</fullName>
    </submittedName>
</protein>
<reference evidence="7 8" key="1">
    <citation type="submission" date="2018-09" db="EMBL/GenBank/DDBJ databases">
        <authorList>
            <person name="Zhu H."/>
        </authorList>
    </citation>
    <scope>NUCLEOTIDE SEQUENCE [LARGE SCALE GENOMIC DNA]</scope>
    <source>
        <strain evidence="7 8">K1S02-6</strain>
    </source>
</reference>
<dbReference type="EMBL" id="QYUR01000002">
    <property type="protein sequence ID" value="RJG13623.1"/>
    <property type="molecule type" value="Genomic_DNA"/>
</dbReference>
<proteinExistence type="predicted"/>
<dbReference type="Gene3D" id="3.10.20.30">
    <property type="match status" value="1"/>
</dbReference>
<dbReference type="CDD" id="cd00207">
    <property type="entry name" value="fer2"/>
    <property type="match status" value="1"/>
</dbReference>
<dbReference type="Pfam" id="PF00111">
    <property type="entry name" value="Fer2"/>
    <property type="match status" value="1"/>
</dbReference>
<evidence type="ECO:0000256" key="2">
    <source>
        <dbReference type="ARBA" id="ARBA00022723"/>
    </source>
</evidence>
<dbReference type="GO" id="GO:0016491">
    <property type="term" value="F:oxidoreductase activity"/>
    <property type="evidence" value="ECO:0007669"/>
    <property type="project" value="UniProtKB-KW"/>
</dbReference>
<evidence type="ECO:0000259" key="6">
    <source>
        <dbReference type="PROSITE" id="PS51085"/>
    </source>
</evidence>
<keyword evidence="2" id="KW-0479">Metal-binding</keyword>
<evidence type="ECO:0000256" key="5">
    <source>
        <dbReference type="ARBA" id="ARBA00023014"/>
    </source>
</evidence>
<dbReference type="RefSeq" id="WP_119954177.1">
    <property type="nucleotide sequence ID" value="NZ_QYUR01000002.1"/>
</dbReference>
<dbReference type="InterPro" id="IPR001041">
    <property type="entry name" value="2Fe-2S_ferredoxin-type"/>
</dbReference>
<dbReference type="Gene3D" id="1.10.150.120">
    <property type="entry name" value="[2Fe-2S]-binding domain"/>
    <property type="match status" value="1"/>
</dbReference>
<dbReference type="InterPro" id="IPR051452">
    <property type="entry name" value="Diverse_Oxidoreductases"/>
</dbReference>
<comment type="caution">
    <text evidence="7">The sequence shown here is derived from an EMBL/GenBank/DDBJ whole genome shotgun (WGS) entry which is preliminary data.</text>
</comment>
<keyword evidence="3" id="KW-0560">Oxidoreductase</keyword>
<dbReference type="SUPFAM" id="SSF47741">
    <property type="entry name" value="CO dehydrogenase ISP C-domain like"/>
    <property type="match status" value="1"/>
</dbReference>
<dbReference type="InterPro" id="IPR036010">
    <property type="entry name" value="2Fe-2S_ferredoxin-like_sf"/>
</dbReference>
<evidence type="ECO:0000256" key="4">
    <source>
        <dbReference type="ARBA" id="ARBA00023004"/>
    </source>
</evidence>
<evidence type="ECO:0000256" key="1">
    <source>
        <dbReference type="ARBA" id="ARBA00022714"/>
    </source>
</evidence>
<keyword evidence="4" id="KW-0408">Iron</keyword>
<name>A0A418XMD6_9PSED</name>
<dbReference type="InterPro" id="IPR002888">
    <property type="entry name" value="2Fe-2S-bd"/>
</dbReference>
<dbReference type="FunFam" id="1.10.150.120:FF:000003">
    <property type="entry name" value="Carbon monoxide dehydrogenase, small subunit"/>
    <property type="match status" value="1"/>
</dbReference>
<dbReference type="Pfam" id="PF01799">
    <property type="entry name" value="Fer2_2"/>
    <property type="match status" value="1"/>
</dbReference>
<dbReference type="PROSITE" id="PS51085">
    <property type="entry name" value="2FE2S_FER_2"/>
    <property type="match status" value="1"/>
</dbReference>
<dbReference type="AlphaFoldDB" id="A0A418XMD6"/>
<dbReference type="GO" id="GO:0046872">
    <property type="term" value="F:metal ion binding"/>
    <property type="evidence" value="ECO:0007669"/>
    <property type="project" value="UniProtKB-KW"/>
</dbReference>
<keyword evidence="1" id="KW-0001">2Fe-2S</keyword>
<feature type="domain" description="2Fe-2S ferredoxin-type" evidence="6">
    <location>
        <begin position="1"/>
        <end position="77"/>
    </location>
</feature>
<organism evidence="7 8">
    <name type="scientific">Pseudomonas cavernicola</name>
    <dbReference type="NCBI Taxonomy" id="2320866"/>
    <lineage>
        <taxon>Bacteria</taxon>
        <taxon>Pseudomonadati</taxon>
        <taxon>Pseudomonadota</taxon>
        <taxon>Gammaproteobacteria</taxon>
        <taxon>Pseudomonadales</taxon>
        <taxon>Pseudomonadaceae</taxon>
        <taxon>Pseudomonas</taxon>
    </lineage>
</organism>
<gene>
    <name evidence="7" type="ORF">D3879_10440</name>
</gene>
<sequence>MMKATLNGRTVELTPVDDQTPLLWVLRDALNMRGTKFGCGAGLCGACTVHVDGIAVRACITPIAAVADTKITTIEGLSGKQREALEKAWLEHQVAQCGYCQPGQIMSAAVLISETPDPSDEDIDSAMSGNLCRCGTYPRIRQAIKSAAAELRTGAKS</sequence>
<dbReference type="InterPro" id="IPR012675">
    <property type="entry name" value="Beta-grasp_dom_sf"/>
</dbReference>
<evidence type="ECO:0000256" key="3">
    <source>
        <dbReference type="ARBA" id="ARBA00023002"/>
    </source>
</evidence>
<dbReference type="Proteomes" id="UP000284021">
    <property type="component" value="Unassembled WGS sequence"/>
</dbReference>
<keyword evidence="5" id="KW-0411">Iron-sulfur</keyword>
<dbReference type="SUPFAM" id="SSF54292">
    <property type="entry name" value="2Fe-2S ferredoxin-like"/>
    <property type="match status" value="1"/>
</dbReference>
<dbReference type="InterPro" id="IPR006058">
    <property type="entry name" value="2Fe2S_fd_BS"/>
</dbReference>